<dbReference type="InterPro" id="IPR015919">
    <property type="entry name" value="Cadherin-like_sf"/>
</dbReference>
<evidence type="ECO:0000256" key="1">
    <source>
        <dbReference type="ARBA" id="ARBA00004167"/>
    </source>
</evidence>
<dbReference type="GO" id="GO:0016339">
    <property type="term" value="P:calcium-dependent cell-cell adhesion via plasma membrane cell adhesion molecules"/>
    <property type="evidence" value="ECO:0007669"/>
    <property type="project" value="TreeGrafter"/>
</dbReference>
<dbReference type="GO" id="GO:0016342">
    <property type="term" value="C:catenin complex"/>
    <property type="evidence" value="ECO:0007669"/>
    <property type="project" value="TreeGrafter"/>
</dbReference>
<evidence type="ECO:0000256" key="3">
    <source>
        <dbReference type="ARBA" id="ARBA00022729"/>
    </source>
</evidence>
<dbReference type="OrthoDB" id="8958491at2759"/>
<keyword evidence="3" id="KW-0732">Signal</keyword>
<organism evidence="12 13">
    <name type="scientific">Aquarana catesbeiana</name>
    <name type="common">American bullfrog</name>
    <name type="synonym">Rana catesbeiana</name>
    <dbReference type="NCBI Taxonomy" id="8400"/>
    <lineage>
        <taxon>Eukaryota</taxon>
        <taxon>Metazoa</taxon>
        <taxon>Chordata</taxon>
        <taxon>Craniata</taxon>
        <taxon>Vertebrata</taxon>
        <taxon>Euteleostomi</taxon>
        <taxon>Amphibia</taxon>
        <taxon>Batrachia</taxon>
        <taxon>Anura</taxon>
        <taxon>Neobatrachia</taxon>
        <taxon>Ranoidea</taxon>
        <taxon>Ranidae</taxon>
        <taxon>Aquarana</taxon>
    </lineage>
</organism>
<dbReference type="CDD" id="cd11304">
    <property type="entry name" value="Cadherin_repeat"/>
    <property type="match status" value="1"/>
</dbReference>
<evidence type="ECO:0000256" key="5">
    <source>
        <dbReference type="ARBA" id="ARBA00022837"/>
    </source>
</evidence>
<dbReference type="GO" id="GO:0016477">
    <property type="term" value="P:cell migration"/>
    <property type="evidence" value="ECO:0007669"/>
    <property type="project" value="TreeGrafter"/>
</dbReference>
<feature type="region of interest" description="Disordered" evidence="9">
    <location>
        <begin position="312"/>
        <end position="388"/>
    </location>
</feature>
<dbReference type="PROSITE" id="PS50268">
    <property type="entry name" value="CADHERIN_2"/>
    <property type="match status" value="2"/>
</dbReference>
<dbReference type="GO" id="GO:0005509">
    <property type="term" value="F:calcium ion binding"/>
    <property type="evidence" value="ECO:0007669"/>
    <property type="project" value="UniProtKB-UniRule"/>
</dbReference>
<dbReference type="SMART" id="SM00112">
    <property type="entry name" value="CA"/>
    <property type="match status" value="2"/>
</dbReference>
<dbReference type="GO" id="GO:0008013">
    <property type="term" value="F:beta-catenin binding"/>
    <property type="evidence" value="ECO:0007669"/>
    <property type="project" value="TreeGrafter"/>
</dbReference>
<accession>A0A2G9SLR7</accession>
<dbReference type="GO" id="GO:0000902">
    <property type="term" value="P:cell morphogenesis"/>
    <property type="evidence" value="ECO:0007669"/>
    <property type="project" value="TreeGrafter"/>
</dbReference>
<keyword evidence="6 10" id="KW-1133">Transmembrane helix</keyword>
<sequence length="543" mass="59713">EMTTRERQRTTVKVRVMVLDGDDQYPQFLPCNFMSHDGLNVCVSPTYLVNITTGKEPTGPLVFSPGPIFAEDGDKGIMAPISYSLLSGPDSEKFQIDNVTGSVFFTHTLESNLAPITFNLKVMASQVGDSRKYSLAEVLVRLLAANKHSPRFVVTQYQGFVQEDNNPAALVSTYNGRVLSVIPTDEDFPNGTNPQIHLSLASQSNHSQLFHITESGLLIARANQLKVMETYPLKIIARDEESGEIANCTVTVKVLAHGQAAPRDPSEPRAMFTLPDFPMIGAGLGVFGIVFGFLLFLLIRIVKNRRQQQQQMSQTSLVTEKHPSVVNTSKSSPQQEEKGYQNAAYSESPDDVKTCEEQDKGMSPSKQSKIKELGKADGNPSKQQKRTPAVAVISPGNQCHGSSPCRNRQELSAEPLNRNQCTHQEATPTKELQSKKVAITQALVVNEEVDTSDLKPPLDDDLNSCLQAINDANTDASEEVSENQDTSEIWPEPPQLPRLPIVVEVNEEVTEHDRELNAQTPPMGSEIITPGSLMQLMEDSIEC</sequence>
<keyword evidence="5 8" id="KW-0106">Calcium</keyword>
<feature type="compositionally biased region" description="Basic and acidic residues" evidence="9">
    <location>
        <begin position="350"/>
        <end position="360"/>
    </location>
</feature>
<dbReference type="GO" id="GO:0044331">
    <property type="term" value="P:cell-cell adhesion mediated by cadherin"/>
    <property type="evidence" value="ECO:0007669"/>
    <property type="project" value="TreeGrafter"/>
</dbReference>
<evidence type="ECO:0000256" key="9">
    <source>
        <dbReference type="SAM" id="MobiDB-lite"/>
    </source>
</evidence>
<dbReference type="PRINTS" id="PR00205">
    <property type="entry name" value="CADHERIN"/>
</dbReference>
<dbReference type="GO" id="GO:0045296">
    <property type="term" value="F:cadherin binding"/>
    <property type="evidence" value="ECO:0007669"/>
    <property type="project" value="TreeGrafter"/>
</dbReference>
<proteinExistence type="predicted"/>
<dbReference type="InterPro" id="IPR002126">
    <property type="entry name" value="Cadherin-like_dom"/>
</dbReference>
<keyword evidence="7 10" id="KW-0472">Membrane</keyword>
<dbReference type="SUPFAM" id="SSF49313">
    <property type="entry name" value="Cadherin-like"/>
    <property type="match status" value="2"/>
</dbReference>
<evidence type="ECO:0000256" key="6">
    <source>
        <dbReference type="ARBA" id="ARBA00022989"/>
    </source>
</evidence>
<reference evidence="13" key="1">
    <citation type="journal article" date="2017" name="Nat. Commun.">
        <title>The North American bullfrog draft genome provides insight into hormonal regulation of long noncoding RNA.</title>
        <authorList>
            <person name="Hammond S.A."/>
            <person name="Warren R.L."/>
            <person name="Vandervalk B.P."/>
            <person name="Kucuk E."/>
            <person name="Khan H."/>
            <person name="Gibb E.A."/>
            <person name="Pandoh P."/>
            <person name="Kirk H."/>
            <person name="Zhao Y."/>
            <person name="Jones M."/>
            <person name="Mungall A.J."/>
            <person name="Coope R."/>
            <person name="Pleasance S."/>
            <person name="Moore R.A."/>
            <person name="Holt R.A."/>
            <person name="Round J.M."/>
            <person name="Ohora S."/>
            <person name="Walle B.V."/>
            <person name="Veldhoen N."/>
            <person name="Helbing C.C."/>
            <person name="Birol I."/>
        </authorList>
    </citation>
    <scope>NUCLEOTIDE SEQUENCE [LARGE SCALE GENOMIC DNA]</scope>
</reference>
<evidence type="ECO:0000256" key="7">
    <source>
        <dbReference type="ARBA" id="ARBA00023136"/>
    </source>
</evidence>
<dbReference type="AlphaFoldDB" id="A0A2G9SLR7"/>
<feature type="domain" description="Cadherin" evidence="11">
    <location>
        <begin position="43"/>
        <end position="152"/>
    </location>
</feature>
<dbReference type="GO" id="GO:0034332">
    <property type="term" value="P:adherens junction organization"/>
    <property type="evidence" value="ECO:0007669"/>
    <property type="project" value="TreeGrafter"/>
</dbReference>
<protein>
    <recommendedName>
        <fullName evidence="11">Cadherin domain-containing protein</fullName>
    </recommendedName>
</protein>
<comment type="subcellular location">
    <subcellularLocation>
        <location evidence="1">Membrane</location>
        <topology evidence="1">Single-pass membrane protein</topology>
    </subcellularLocation>
</comment>
<evidence type="ECO:0000256" key="4">
    <source>
        <dbReference type="ARBA" id="ARBA00022737"/>
    </source>
</evidence>
<evidence type="ECO:0000256" key="10">
    <source>
        <dbReference type="SAM" id="Phobius"/>
    </source>
</evidence>
<dbReference type="GO" id="GO:0007043">
    <property type="term" value="P:cell-cell junction assembly"/>
    <property type="evidence" value="ECO:0007669"/>
    <property type="project" value="TreeGrafter"/>
</dbReference>
<dbReference type="Proteomes" id="UP000228934">
    <property type="component" value="Unassembled WGS sequence"/>
</dbReference>
<feature type="domain" description="Cadherin" evidence="11">
    <location>
        <begin position="153"/>
        <end position="264"/>
    </location>
</feature>
<feature type="transmembrane region" description="Helical" evidence="10">
    <location>
        <begin position="279"/>
        <end position="302"/>
    </location>
</feature>
<evidence type="ECO:0000313" key="13">
    <source>
        <dbReference type="Proteomes" id="UP000228934"/>
    </source>
</evidence>
<feature type="non-terminal residue" evidence="12">
    <location>
        <position position="1"/>
    </location>
</feature>
<feature type="compositionally biased region" description="Polar residues" evidence="9">
    <location>
        <begin position="325"/>
        <end position="334"/>
    </location>
</feature>
<keyword evidence="13" id="KW-1185">Reference proteome</keyword>
<name>A0A2G9SLR7_AQUCT</name>
<dbReference type="GO" id="GO:0007156">
    <property type="term" value="P:homophilic cell adhesion via plasma membrane adhesion molecules"/>
    <property type="evidence" value="ECO:0007669"/>
    <property type="project" value="InterPro"/>
</dbReference>
<keyword evidence="4" id="KW-0677">Repeat</keyword>
<evidence type="ECO:0000256" key="2">
    <source>
        <dbReference type="ARBA" id="ARBA00022692"/>
    </source>
</evidence>
<evidence type="ECO:0000313" key="12">
    <source>
        <dbReference type="EMBL" id="PIO41096.1"/>
    </source>
</evidence>
<dbReference type="EMBL" id="KV923496">
    <property type="protein sequence ID" value="PIO41096.1"/>
    <property type="molecule type" value="Genomic_DNA"/>
</dbReference>
<dbReference type="PANTHER" id="PTHR24027">
    <property type="entry name" value="CADHERIN-23"/>
    <property type="match status" value="1"/>
</dbReference>
<evidence type="ECO:0000259" key="11">
    <source>
        <dbReference type="PROSITE" id="PS50268"/>
    </source>
</evidence>
<keyword evidence="2 10" id="KW-0812">Transmembrane</keyword>
<dbReference type="PANTHER" id="PTHR24027:SF422">
    <property type="entry name" value="CADHERIN DOMAIN-CONTAINING PROTEIN"/>
    <property type="match status" value="1"/>
</dbReference>
<dbReference type="InterPro" id="IPR039808">
    <property type="entry name" value="Cadherin"/>
</dbReference>
<dbReference type="Gene3D" id="2.60.40.60">
    <property type="entry name" value="Cadherins"/>
    <property type="match status" value="2"/>
</dbReference>
<evidence type="ECO:0000256" key="8">
    <source>
        <dbReference type="PROSITE-ProRule" id="PRU00043"/>
    </source>
</evidence>
<dbReference type="GO" id="GO:0005912">
    <property type="term" value="C:adherens junction"/>
    <property type="evidence" value="ECO:0007669"/>
    <property type="project" value="TreeGrafter"/>
</dbReference>
<gene>
    <name evidence="12" type="ORF">AB205_0050310</name>
</gene>